<reference evidence="3" key="1">
    <citation type="journal article" date="2019" name="Int. J. Syst. Evol. Microbiol.">
        <title>The Global Catalogue of Microorganisms (GCM) 10K type strain sequencing project: providing services to taxonomists for standard genome sequencing and annotation.</title>
        <authorList>
            <consortium name="The Broad Institute Genomics Platform"/>
            <consortium name="The Broad Institute Genome Sequencing Center for Infectious Disease"/>
            <person name="Wu L."/>
            <person name="Ma J."/>
        </authorList>
    </citation>
    <scope>NUCLEOTIDE SEQUENCE [LARGE SCALE GENOMIC DNA]</scope>
    <source>
        <strain evidence="3">JCM 9091</strain>
    </source>
</reference>
<dbReference type="RefSeq" id="WP_234518762.1">
    <property type="nucleotide sequence ID" value="NZ_BAAAUF010000016.1"/>
</dbReference>
<feature type="transmembrane region" description="Helical" evidence="1">
    <location>
        <begin position="12"/>
        <end position="31"/>
    </location>
</feature>
<keyword evidence="1" id="KW-0812">Transmembrane</keyword>
<dbReference type="Proteomes" id="UP001501532">
    <property type="component" value="Unassembled WGS sequence"/>
</dbReference>
<organism evidence="2 3">
    <name type="scientific">Streptomyces glomeratus</name>
    <dbReference type="NCBI Taxonomy" id="284452"/>
    <lineage>
        <taxon>Bacteria</taxon>
        <taxon>Bacillati</taxon>
        <taxon>Actinomycetota</taxon>
        <taxon>Actinomycetes</taxon>
        <taxon>Kitasatosporales</taxon>
        <taxon>Streptomycetaceae</taxon>
        <taxon>Streptomyces</taxon>
    </lineage>
</organism>
<proteinExistence type="predicted"/>
<evidence type="ECO:0000313" key="2">
    <source>
        <dbReference type="EMBL" id="GAA3038470.1"/>
    </source>
</evidence>
<dbReference type="EMBL" id="BAAAUF010000016">
    <property type="protein sequence ID" value="GAA3038470.1"/>
    <property type="molecule type" value="Genomic_DNA"/>
</dbReference>
<feature type="transmembrane region" description="Helical" evidence="1">
    <location>
        <begin position="37"/>
        <end position="56"/>
    </location>
</feature>
<evidence type="ECO:0000313" key="3">
    <source>
        <dbReference type="Proteomes" id="UP001501532"/>
    </source>
</evidence>
<name>A0ABP6LCF7_9ACTN</name>
<evidence type="ECO:0000256" key="1">
    <source>
        <dbReference type="SAM" id="Phobius"/>
    </source>
</evidence>
<accession>A0ABP6LCF7</accession>
<gene>
    <name evidence="2" type="ORF">GCM10010448_21070</name>
</gene>
<sequence length="166" mass="17104">MAPITPARALRLLVTGLVCLTTASGALIGALFGGARIALAAAVCAGAATALCAFFFRRRALAHFAAAGRQAGARGYAEGIAHGVLLHVAAYEAAVFPHTGPTGVTAEERAARRTVAYRMAALDEVPRLVREAAADALAALDAADRTRAEEALAHLASTVRQEYARP</sequence>
<keyword evidence="1" id="KW-0472">Membrane</keyword>
<keyword evidence="1" id="KW-1133">Transmembrane helix</keyword>
<keyword evidence="3" id="KW-1185">Reference proteome</keyword>
<comment type="caution">
    <text evidence="2">The sequence shown here is derived from an EMBL/GenBank/DDBJ whole genome shotgun (WGS) entry which is preliminary data.</text>
</comment>
<protein>
    <submittedName>
        <fullName evidence="2">Uncharacterized protein</fullName>
    </submittedName>
</protein>